<evidence type="ECO:0000313" key="7">
    <source>
        <dbReference type="EMBL" id="SER92040.1"/>
    </source>
</evidence>
<dbReference type="FunFam" id="3.40.640.10:FF:000030">
    <property type="entry name" value="Low-specificity L-threonine aldolase"/>
    <property type="match status" value="1"/>
</dbReference>
<protein>
    <submittedName>
        <fullName evidence="7">L-threonine aldolase</fullName>
    </submittedName>
</protein>
<dbReference type="PANTHER" id="PTHR48097:SF9">
    <property type="entry name" value="L-THREONINE ALDOLASE"/>
    <property type="match status" value="1"/>
</dbReference>
<comment type="similarity">
    <text evidence="2">Belongs to the threonine aldolase family.</text>
</comment>
<feature type="modified residue" description="N6-(pyridoxal phosphate)lysine" evidence="5">
    <location>
        <position position="204"/>
    </location>
</feature>
<sequence length="350" mass="36754">MSTPAVDLLSDTLTRPTEGMRAAMASAVVGDDVFGEDPTVRELEQRVAGLLGHEDGLFTPTGSMANQLGIRLHVKPGEELVADSLAHVLRAEMGAAAVLSGISSRSWVGPHGLLDAAQPLALMIPDGGAYQVNTRLVVVENTHNFGGGTVQPLEQIEALRSGTRERGVALHLDGARLWNAHVATGVALETYGRLFDTVSVCLSKGLGAPVGSVLVGSAEQMAEARIWRKRFGGGMRQVGILAAAGLWALDHHVERLADDHARARRFAEAAAEAAPGSIDPTRVETNIVILDVSVAGWTSADFVAAAAERGVRLYAVSGTAVRLVWHLDVDDAGTDLAVTELVPLLAKGPQ</sequence>
<evidence type="ECO:0000256" key="5">
    <source>
        <dbReference type="PIRSR" id="PIRSR017617-1"/>
    </source>
</evidence>
<dbReference type="InterPro" id="IPR001597">
    <property type="entry name" value="ArAA_b-elim_lyase/Thr_aldolase"/>
</dbReference>
<dbReference type="Proteomes" id="UP000199019">
    <property type="component" value="Unassembled WGS sequence"/>
</dbReference>
<dbReference type="Pfam" id="PF01212">
    <property type="entry name" value="Beta_elim_lyase"/>
    <property type="match status" value="1"/>
</dbReference>
<evidence type="ECO:0000259" key="6">
    <source>
        <dbReference type="Pfam" id="PF01212"/>
    </source>
</evidence>
<dbReference type="EMBL" id="FOHB01000002">
    <property type="protein sequence ID" value="SER92040.1"/>
    <property type="molecule type" value="Genomic_DNA"/>
</dbReference>
<dbReference type="InterPro" id="IPR023603">
    <property type="entry name" value="Low_specificity_L-TA-like"/>
</dbReference>
<comment type="cofactor">
    <cofactor evidence="1">
        <name>pyridoxal 5'-phosphate</name>
        <dbReference type="ChEBI" id="CHEBI:597326"/>
    </cofactor>
</comment>
<dbReference type="STRING" id="587636.SAMN05216199_1437"/>
<dbReference type="FunFam" id="3.90.1150.10:FF:000041">
    <property type="entry name" value="Low-specificity L-threonine aldolase"/>
    <property type="match status" value="1"/>
</dbReference>
<keyword evidence="3" id="KW-0663">Pyridoxal phosphate</keyword>
<accession>A0A1H9T457</accession>
<gene>
    <name evidence="7" type="ORF">SAMN05216199_1437</name>
</gene>
<dbReference type="Gene3D" id="3.40.640.10">
    <property type="entry name" value="Type I PLP-dependent aspartate aminotransferase-like (Major domain)"/>
    <property type="match status" value="1"/>
</dbReference>
<evidence type="ECO:0000256" key="1">
    <source>
        <dbReference type="ARBA" id="ARBA00001933"/>
    </source>
</evidence>
<dbReference type="PANTHER" id="PTHR48097">
    <property type="entry name" value="L-THREONINE ALDOLASE-RELATED"/>
    <property type="match status" value="1"/>
</dbReference>
<dbReference type="GO" id="GO:0006545">
    <property type="term" value="P:glycine biosynthetic process"/>
    <property type="evidence" value="ECO:0007669"/>
    <property type="project" value="TreeGrafter"/>
</dbReference>
<dbReference type="InterPro" id="IPR015422">
    <property type="entry name" value="PyrdxlP-dep_Trfase_small"/>
</dbReference>
<evidence type="ECO:0000256" key="2">
    <source>
        <dbReference type="ARBA" id="ARBA00006966"/>
    </source>
</evidence>
<dbReference type="InterPro" id="IPR015421">
    <property type="entry name" value="PyrdxlP-dep_Trfase_major"/>
</dbReference>
<evidence type="ECO:0000256" key="3">
    <source>
        <dbReference type="ARBA" id="ARBA00022898"/>
    </source>
</evidence>
<dbReference type="GO" id="GO:0008732">
    <property type="term" value="F:L-allo-threonine aldolase activity"/>
    <property type="evidence" value="ECO:0007669"/>
    <property type="project" value="TreeGrafter"/>
</dbReference>
<reference evidence="8" key="1">
    <citation type="submission" date="2016-10" db="EMBL/GenBank/DDBJ databases">
        <authorList>
            <person name="Varghese N."/>
            <person name="Submissions S."/>
        </authorList>
    </citation>
    <scope>NUCLEOTIDE SEQUENCE [LARGE SCALE GENOMIC DNA]</scope>
    <source>
        <strain evidence="8">CGMCC 1.6963</strain>
    </source>
</reference>
<feature type="domain" description="Aromatic amino acid beta-eliminating lyase/threonine aldolase" evidence="6">
    <location>
        <begin position="7"/>
        <end position="292"/>
    </location>
</feature>
<keyword evidence="4" id="KW-0456">Lyase</keyword>
<dbReference type="OrthoDB" id="9774495at2"/>
<dbReference type="AlphaFoldDB" id="A0A1H9T457"/>
<dbReference type="SUPFAM" id="SSF53383">
    <property type="entry name" value="PLP-dependent transferases"/>
    <property type="match status" value="1"/>
</dbReference>
<dbReference type="PIRSF" id="PIRSF017617">
    <property type="entry name" value="Thr_aldolase"/>
    <property type="match status" value="1"/>
</dbReference>
<proteinExistence type="inferred from homology"/>
<organism evidence="7 8">
    <name type="scientific">Pedococcus cremeus</name>
    <dbReference type="NCBI Taxonomy" id="587636"/>
    <lineage>
        <taxon>Bacteria</taxon>
        <taxon>Bacillati</taxon>
        <taxon>Actinomycetota</taxon>
        <taxon>Actinomycetes</taxon>
        <taxon>Micrococcales</taxon>
        <taxon>Intrasporangiaceae</taxon>
        <taxon>Pedococcus</taxon>
    </lineage>
</organism>
<name>A0A1H9T457_9MICO</name>
<dbReference type="NCBIfam" id="NF041359">
    <property type="entry name" value="GntG_guanitoxin"/>
    <property type="match status" value="1"/>
</dbReference>
<dbReference type="GO" id="GO:0005829">
    <property type="term" value="C:cytosol"/>
    <property type="evidence" value="ECO:0007669"/>
    <property type="project" value="TreeGrafter"/>
</dbReference>
<evidence type="ECO:0000256" key="4">
    <source>
        <dbReference type="ARBA" id="ARBA00023239"/>
    </source>
</evidence>
<dbReference type="InterPro" id="IPR015424">
    <property type="entry name" value="PyrdxlP-dep_Trfase"/>
</dbReference>
<dbReference type="GO" id="GO:0006567">
    <property type="term" value="P:L-threonine catabolic process"/>
    <property type="evidence" value="ECO:0007669"/>
    <property type="project" value="TreeGrafter"/>
</dbReference>
<keyword evidence="8" id="KW-1185">Reference proteome</keyword>
<evidence type="ECO:0000313" key="8">
    <source>
        <dbReference type="Proteomes" id="UP000199019"/>
    </source>
</evidence>
<dbReference type="Gene3D" id="3.90.1150.10">
    <property type="entry name" value="Aspartate Aminotransferase, domain 1"/>
    <property type="match status" value="1"/>
</dbReference>